<dbReference type="InterPro" id="IPR043128">
    <property type="entry name" value="Rev_trsase/Diguanyl_cyclase"/>
</dbReference>
<organism evidence="2 3">
    <name type="scientific">Artemia franciscana</name>
    <name type="common">Brine shrimp</name>
    <name type="synonym">Artemia sanfranciscana</name>
    <dbReference type="NCBI Taxonomy" id="6661"/>
    <lineage>
        <taxon>Eukaryota</taxon>
        <taxon>Metazoa</taxon>
        <taxon>Ecdysozoa</taxon>
        <taxon>Arthropoda</taxon>
        <taxon>Crustacea</taxon>
        <taxon>Branchiopoda</taxon>
        <taxon>Anostraca</taxon>
        <taxon>Artemiidae</taxon>
        <taxon>Artemia</taxon>
    </lineage>
</organism>
<feature type="domain" description="Reverse transcriptase" evidence="1">
    <location>
        <begin position="20"/>
        <end position="73"/>
    </location>
</feature>
<evidence type="ECO:0000313" key="3">
    <source>
        <dbReference type="Proteomes" id="UP001187531"/>
    </source>
</evidence>
<dbReference type="GO" id="GO:0071897">
    <property type="term" value="P:DNA biosynthetic process"/>
    <property type="evidence" value="ECO:0007669"/>
    <property type="project" value="UniProtKB-ARBA"/>
</dbReference>
<dbReference type="PANTHER" id="PTHR37984">
    <property type="entry name" value="PROTEIN CBG26694"/>
    <property type="match status" value="1"/>
</dbReference>
<dbReference type="EMBL" id="JAVRJZ010000009">
    <property type="protein sequence ID" value="KAK2718357.1"/>
    <property type="molecule type" value="Genomic_DNA"/>
</dbReference>
<dbReference type="PANTHER" id="PTHR37984:SF5">
    <property type="entry name" value="PROTEIN NYNRIN-LIKE"/>
    <property type="match status" value="1"/>
</dbReference>
<dbReference type="InterPro" id="IPR000477">
    <property type="entry name" value="RT_dom"/>
</dbReference>
<name>A0AA88IAN7_ARTSF</name>
<keyword evidence="3" id="KW-1185">Reference proteome</keyword>
<dbReference type="Pfam" id="PF00078">
    <property type="entry name" value="RVT_1"/>
    <property type="match status" value="1"/>
</dbReference>
<dbReference type="InterPro" id="IPR043502">
    <property type="entry name" value="DNA/RNA_pol_sf"/>
</dbReference>
<evidence type="ECO:0000259" key="1">
    <source>
        <dbReference type="Pfam" id="PF00078"/>
    </source>
</evidence>
<dbReference type="Gene3D" id="3.30.70.270">
    <property type="match status" value="1"/>
</dbReference>
<accession>A0AA88IAN7</accession>
<dbReference type="Proteomes" id="UP001187531">
    <property type="component" value="Unassembled WGS sequence"/>
</dbReference>
<dbReference type="InterPro" id="IPR050951">
    <property type="entry name" value="Retrovirus_Pol_polyprotein"/>
</dbReference>
<sequence length="110" mass="12889">MHVQQKMSSSKERNVLLRTSKGCAFLVDDNLIYGRAQKEHDNRLEEVLKQAKKYNIKYNKSKCQFGLEKVHYFALVISKDGIKPYPEKLLVINDMPNIKLKKSCKHYLEC</sequence>
<evidence type="ECO:0000313" key="2">
    <source>
        <dbReference type="EMBL" id="KAK2718357.1"/>
    </source>
</evidence>
<comment type="caution">
    <text evidence="2">The sequence shown here is derived from an EMBL/GenBank/DDBJ whole genome shotgun (WGS) entry which is preliminary data.</text>
</comment>
<dbReference type="AlphaFoldDB" id="A0AA88IAN7"/>
<reference evidence="2" key="1">
    <citation type="submission" date="2023-07" db="EMBL/GenBank/DDBJ databases">
        <title>Chromosome-level genome assembly of Artemia franciscana.</title>
        <authorList>
            <person name="Jo E."/>
        </authorList>
    </citation>
    <scope>NUCLEOTIDE SEQUENCE</scope>
    <source>
        <tissue evidence="2">Whole body</tissue>
    </source>
</reference>
<dbReference type="SUPFAM" id="SSF56672">
    <property type="entry name" value="DNA/RNA polymerases"/>
    <property type="match status" value="1"/>
</dbReference>
<gene>
    <name evidence="2" type="ORF">QYM36_005611</name>
</gene>
<proteinExistence type="predicted"/>
<protein>
    <recommendedName>
        <fullName evidence="1">Reverse transcriptase domain-containing protein</fullName>
    </recommendedName>
</protein>